<gene>
    <name evidence="1" type="ORF">HMPREF9178_1602</name>
</gene>
<proteinExistence type="predicted"/>
<sequence length="299" mass="35358">MHVINRISSKDPTNVSNKFITDGRYKLYMKYRQKKYLSLAKKRKLYLLGKSENFLELSKEELKAFHTKFSSDFKEFLPTCLTKMTDTEAICPFCERQFPSFITTEHILPQSEAAEFIILPANMILACRDCNTWLHSRMGMNNTDTEINLYFESYDITRNIEINFVTDRNANQELLIYRPEVKFASNRYSDSVLQNRLYRFWKNYQLGNTYSKEAHKTFLNISIRLVVKLTNNGAQAVDRRKLTAYLEEIKKEAKECNRVAERIANFYWEFRISDFFLKNAVEFDNLCVFLDGKLNELVT</sequence>
<accession>F9P325</accession>
<name>F9P325_STROR</name>
<comment type="caution">
    <text evidence="1">The sequence shown here is derived from an EMBL/GenBank/DDBJ whole genome shotgun (WGS) entry which is preliminary data.</text>
</comment>
<protein>
    <recommendedName>
        <fullName evidence="3">HNH domain-containing protein</fullName>
    </recommendedName>
</protein>
<evidence type="ECO:0000313" key="1">
    <source>
        <dbReference type="EMBL" id="EGR93366.1"/>
    </source>
</evidence>
<dbReference type="Gene3D" id="1.10.30.50">
    <property type="match status" value="1"/>
</dbReference>
<evidence type="ECO:0000313" key="2">
    <source>
        <dbReference type="Proteomes" id="UP000003771"/>
    </source>
</evidence>
<evidence type="ECO:0008006" key="3">
    <source>
        <dbReference type="Google" id="ProtNLM"/>
    </source>
</evidence>
<organism evidence="1 2">
    <name type="scientific">Streptococcus mitis bv. 2 str. F0392</name>
    <dbReference type="NCBI Taxonomy" id="768726"/>
    <lineage>
        <taxon>Bacteria</taxon>
        <taxon>Bacillati</taxon>
        <taxon>Bacillota</taxon>
        <taxon>Bacilli</taxon>
        <taxon>Lactobacillales</taxon>
        <taxon>Streptococcaceae</taxon>
        <taxon>Streptococcus</taxon>
    </lineage>
</organism>
<dbReference type="PATRIC" id="fig|768726.4.peg.1509"/>
<reference evidence="1 2" key="1">
    <citation type="submission" date="2011-07" db="EMBL/GenBank/DDBJ databases">
        <authorList>
            <person name="Durkin A.S."/>
            <person name="Kim M."/>
            <person name="Radune D."/>
            <person name="Hostetler J."/>
            <person name="Torralba M."/>
            <person name="Gillis M."/>
            <person name="Methe B."/>
            <person name="Sutton G."/>
            <person name="Nelson K.E."/>
        </authorList>
    </citation>
    <scope>NUCLEOTIDE SEQUENCE [LARGE SCALE GENOMIC DNA]</scope>
    <source>
        <strain evidence="1 2">F0392</strain>
    </source>
</reference>
<dbReference type="EMBL" id="AFUO01000001">
    <property type="protein sequence ID" value="EGR93366.1"/>
    <property type="molecule type" value="Genomic_DNA"/>
</dbReference>
<dbReference type="AlphaFoldDB" id="F9P325"/>
<dbReference type="Proteomes" id="UP000003771">
    <property type="component" value="Unassembled WGS sequence"/>
</dbReference>